<dbReference type="PROSITE" id="PS50931">
    <property type="entry name" value="HTH_LYSR"/>
    <property type="match status" value="1"/>
</dbReference>
<sequence>MSRPPDLPSLQLLVLVADRESLTAAAEEAGMSQPAASKRMTALERRLGVRLLDRSRRGSTLTAAGELVTGWARRVLDELNVLVEGVEVLRQESEAHLRIAASLTVAEHLLPAWLGELRRAEPDLRVGLQVMNSTRVCDLVRDRAVELGFIESPGPLRGLRSREVGRDRLVLAVAPTHPWARRRRPIDVAQLAGTPLISREAGSGTRETVELAVAAHGERLVRPLLELGSSAAIRSAALAGAGPALLSELVVAPDVATRALVEVPIAGIDLSRRLRAVWHAGTSPAGSAAALIGHALVSRAGRGRARGPAR</sequence>
<evidence type="ECO:0000256" key="1">
    <source>
        <dbReference type="ARBA" id="ARBA00009437"/>
    </source>
</evidence>
<dbReference type="InterPro" id="IPR036388">
    <property type="entry name" value="WH-like_DNA-bd_sf"/>
</dbReference>
<keyword evidence="4" id="KW-0804">Transcription</keyword>
<dbReference type="InterPro" id="IPR000847">
    <property type="entry name" value="LysR_HTH_N"/>
</dbReference>
<comment type="caution">
    <text evidence="6">The sequence shown here is derived from an EMBL/GenBank/DDBJ whole genome shotgun (WGS) entry which is preliminary data.</text>
</comment>
<dbReference type="Pfam" id="PF00126">
    <property type="entry name" value="HTH_1"/>
    <property type="match status" value="1"/>
</dbReference>
<evidence type="ECO:0000256" key="3">
    <source>
        <dbReference type="ARBA" id="ARBA00023125"/>
    </source>
</evidence>
<evidence type="ECO:0000256" key="4">
    <source>
        <dbReference type="ARBA" id="ARBA00023163"/>
    </source>
</evidence>
<dbReference type="InterPro" id="IPR036390">
    <property type="entry name" value="WH_DNA-bd_sf"/>
</dbReference>
<dbReference type="PRINTS" id="PR00039">
    <property type="entry name" value="HTHLYSR"/>
</dbReference>
<organism evidence="6 7">
    <name type="scientific">Pseudonocardia kunmingensis</name>
    <dbReference type="NCBI Taxonomy" id="630975"/>
    <lineage>
        <taxon>Bacteria</taxon>
        <taxon>Bacillati</taxon>
        <taxon>Actinomycetota</taxon>
        <taxon>Actinomycetes</taxon>
        <taxon>Pseudonocardiales</taxon>
        <taxon>Pseudonocardiaceae</taxon>
        <taxon>Pseudonocardia</taxon>
    </lineage>
</organism>
<evidence type="ECO:0000259" key="5">
    <source>
        <dbReference type="PROSITE" id="PS50931"/>
    </source>
</evidence>
<dbReference type="EMBL" id="VFPA01000003">
    <property type="protein sequence ID" value="TQM09271.1"/>
    <property type="molecule type" value="Genomic_DNA"/>
</dbReference>
<proteinExistence type="inferred from homology"/>
<dbReference type="Gene3D" id="1.10.10.10">
    <property type="entry name" value="Winged helix-like DNA-binding domain superfamily/Winged helix DNA-binding domain"/>
    <property type="match status" value="1"/>
</dbReference>
<comment type="similarity">
    <text evidence="1">Belongs to the LysR transcriptional regulatory family.</text>
</comment>
<dbReference type="SUPFAM" id="SSF53850">
    <property type="entry name" value="Periplasmic binding protein-like II"/>
    <property type="match status" value="1"/>
</dbReference>
<dbReference type="PANTHER" id="PTHR30126:SF39">
    <property type="entry name" value="HTH-TYPE TRANSCRIPTIONAL REGULATOR CYSL"/>
    <property type="match status" value="1"/>
</dbReference>
<evidence type="ECO:0000313" key="7">
    <source>
        <dbReference type="Proteomes" id="UP000315677"/>
    </source>
</evidence>
<dbReference type="Pfam" id="PF03466">
    <property type="entry name" value="LysR_substrate"/>
    <property type="match status" value="1"/>
</dbReference>
<protein>
    <submittedName>
        <fullName evidence="6">DNA-binding transcriptional LysR family regulator</fullName>
    </submittedName>
</protein>
<keyword evidence="2" id="KW-0805">Transcription regulation</keyword>
<dbReference type="InterPro" id="IPR005119">
    <property type="entry name" value="LysR_subst-bd"/>
</dbReference>
<dbReference type="SUPFAM" id="SSF46785">
    <property type="entry name" value="Winged helix' DNA-binding domain"/>
    <property type="match status" value="1"/>
</dbReference>
<dbReference type="AlphaFoldDB" id="A0A543DIY4"/>
<feature type="domain" description="HTH lysR-type" evidence="5">
    <location>
        <begin position="5"/>
        <end position="62"/>
    </location>
</feature>
<dbReference type="FunFam" id="1.10.10.10:FF:000001">
    <property type="entry name" value="LysR family transcriptional regulator"/>
    <property type="match status" value="1"/>
</dbReference>
<dbReference type="GO" id="GO:0003700">
    <property type="term" value="F:DNA-binding transcription factor activity"/>
    <property type="evidence" value="ECO:0007669"/>
    <property type="project" value="InterPro"/>
</dbReference>
<reference evidence="6 7" key="1">
    <citation type="submission" date="2019-06" db="EMBL/GenBank/DDBJ databases">
        <title>Sequencing the genomes of 1000 actinobacteria strains.</title>
        <authorList>
            <person name="Klenk H.-P."/>
        </authorList>
    </citation>
    <scope>NUCLEOTIDE SEQUENCE [LARGE SCALE GENOMIC DNA]</scope>
    <source>
        <strain evidence="6 7">DSM 45301</strain>
    </source>
</reference>
<keyword evidence="3 6" id="KW-0238">DNA-binding</keyword>
<dbReference type="OrthoDB" id="9808620at2"/>
<dbReference type="PANTHER" id="PTHR30126">
    <property type="entry name" value="HTH-TYPE TRANSCRIPTIONAL REGULATOR"/>
    <property type="match status" value="1"/>
</dbReference>
<dbReference type="RefSeq" id="WP_142057336.1">
    <property type="nucleotide sequence ID" value="NZ_VFPA01000003.1"/>
</dbReference>
<accession>A0A543DIY4</accession>
<evidence type="ECO:0000313" key="6">
    <source>
        <dbReference type="EMBL" id="TQM09271.1"/>
    </source>
</evidence>
<name>A0A543DIY4_9PSEU</name>
<gene>
    <name evidence="6" type="ORF">FB558_5023</name>
</gene>
<keyword evidence="7" id="KW-1185">Reference proteome</keyword>
<evidence type="ECO:0000256" key="2">
    <source>
        <dbReference type="ARBA" id="ARBA00023015"/>
    </source>
</evidence>
<dbReference type="Proteomes" id="UP000315677">
    <property type="component" value="Unassembled WGS sequence"/>
</dbReference>
<dbReference type="Gene3D" id="3.40.190.10">
    <property type="entry name" value="Periplasmic binding protein-like II"/>
    <property type="match status" value="2"/>
</dbReference>
<dbReference type="GO" id="GO:0000976">
    <property type="term" value="F:transcription cis-regulatory region binding"/>
    <property type="evidence" value="ECO:0007669"/>
    <property type="project" value="TreeGrafter"/>
</dbReference>